<evidence type="ECO:0000256" key="3">
    <source>
        <dbReference type="ARBA" id="ARBA00022448"/>
    </source>
</evidence>
<proteinExistence type="inferred from homology"/>
<dbReference type="GO" id="GO:0005886">
    <property type="term" value="C:plasma membrane"/>
    <property type="evidence" value="ECO:0007669"/>
    <property type="project" value="UniProtKB-SubCell"/>
</dbReference>
<dbReference type="RefSeq" id="WP_147053845.1">
    <property type="nucleotide sequence ID" value="NZ_CP042437.1"/>
</dbReference>
<evidence type="ECO:0000256" key="10">
    <source>
        <dbReference type="ARBA" id="ARBA00047348"/>
    </source>
</evidence>
<dbReference type="Pfam" id="PF01384">
    <property type="entry name" value="PHO4"/>
    <property type="match status" value="1"/>
</dbReference>
<feature type="transmembrane region" description="Helical" evidence="11">
    <location>
        <begin position="98"/>
        <end position="120"/>
    </location>
</feature>
<dbReference type="EMBL" id="CP042437">
    <property type="protein sequence ID" value="QEC76675.1"/>
    <property type="molecule type" value="Genomic_DNA"/>
</dbReference>
<keyword evidence="5 11" id="KW-0592">Phosphate transport</keyword>
<keyword evidence="9 11" id="KW-0472">Membrane</keyword>
<feature type="transmembrane region" description="Helical" evidence="11">
    <location>
        <begin position="206"/>
        <end position="225"/>
    </location>
</feature>
<dbReference type="OrthoDB" id="9779554at2"/>
<dbReference type="AlphaFoldDB" id="A0A5B8W1A0"/>
<feature type="transmembrane region" description="Helical" evidence="11">
    <location>
        <begin position="132"/>
        <end position="150"/>
    </location>
</feature>
<evidence type="ECO:0000256" key="11">
    <source>
        <dbReference type="RuleBase" id="RU363058"/>
    </source>
</evidence>
<name>A0A5B8W1A0_9SPHI</name>
<comment type="subcellular location">
    <subcellularLocation>
        <location evidence="1">Cell membrane</location>
        <topology evidence="1">Multi-pass membrane protein</topology>
    </subcellularLocation>
    <subcellularLocation>
        <location evidence="11">Membrane</location>
        <topology evidence="11">Multi-pass membrane protein</topology>
    </subcellularLocation>
</comment>
<dbReference type="GO" id="GO:0005315">
    <property type="term" value="F:phosphate transmembrane transporter activity"/>
    <property type="evidence" value="ECO:0007669"/>
    <property type="project" value="InterPro"/>
</dbReference>
<sequence length="474" mass="50449">MHISILAATLPFIGQVNLSGYLLVVFIVCILAVIGFEFVNGFHDTANAVATVIYTRALKPVYAIPWSGLWNFLGVFLGGVTVAMGILKLVPLDALMTLPVSVGACLVLSVLLASIIWNLGTWYLGIPCSSSHTMIGAMIGAGLAFTWYYHGPGVNWGKAEEIGMSLILSPIIGFGAAALLMLFLKHVTKSHALFHIPTGENDRPPILIRLLLITTCTLVSFFHGSNDGQKGVGLFMLILIAFLPARFAVNHHIGNDKVLAAFNQASIVITKNTTTSNAPKGEFIKLAAIIAQAKASLAEKNETDVAKTYNYRKQVEGTVKAIRMVLKDNAIKLAANDRGALTTAADELEHVTDFAPVWVIAIISISLGLGTMIGWKRIVVTIGEKIGNEHLSYAQGASSEIVAASTIGLSTAFGLPVSTTHVLSSGIAGAMVASGGKGNLNNKTIKNIAMAWVLTLPVAIILASLLFMFFHLFI</sequence>
<dbReference type="GO" id="GO:0035435">
    <property type="term" value="P:phosphate ion transmembrane transport"/>
    <property type="evidence" value="ECO:0007669"/>
    <property type="project" value="TreeGrafter"/>
</dbReference>
<reference evidence="12 13" key="1">
    <citation type="journal article" date="2013" name="J. Microbiol.">
        <title>Mucilaginibacter ginsenosidivorax sp. nov., with ginsenoside converting activity isolated from sediment.</title>
        <authorList>
            <person name="Kim J.K."/>
            <person name="Choi T.E."/>
            <person name="Liu Q.M."/>
            <person name="Park H.Y."/>
            <person name="Yi T.H."/>
            <person name="Yoon M.H."/>
            <person name="Kim S.C."/>
            <person name="Im W.T."/>
        </authorList>
    </citation>
    <scope>NUCLEOTIDE SEQUENCE [LARGE SCALE GENOMIC DNA]</scope>
    <source>
        <strain evidence="12 13">KHI28</strain>
    </source>
</reference>
<dbReference type="InterPro" id="IPR001204">
    <property type="entry name" value="Phos_transporter"/>
</dbReference>
<dbReference type="KEGG" id="mgk:FSB76_12200"/>
<evidence type="ECO:0000256" key="8">
    <source>
        <dbReference type="ARBA" id="ARBA00022989"/>
    </source>
</evidence>
<dbReference type="PANTHER" id="PTHR11101:SF65">
    <property type="entry name" value="LOW-AFFINITY INORGANIC PHOSPHATE TRANSPORTER PITA-RELATED"/>
    <property type="match status" value="1"/>
</dbReference>
<evidence type="ECO:0000256" key="2">
    <source>
        <dbReference type="ARBA" id="ARBA00005342"/>
    </source>
</evidence>
<dbReference type="GO" id="GO:0015293">
    <property type="term" value="F:symporter activity"/>
    <property type="evidence" value="ECO:0007669"/>
    <property type="project" value="UniProtKB-KW"/>
</dbReference>
<evidence type="ECO:0000313" key="13">
    <source>
        <dbReference type="Proteomes" id="UP000321362"/>
    </source>
</evidence>
<feature type="transmembrane region" description="Helical" evidence="11">
    <location>
        <begin position="61"/>
        <end position="86"/>
    </location>
</feature>
<keyword evidence="3 11" id="KW-0813">Transport</keyword>
<dbReference type="PANTHER" id="PTHR11101">
    <property type="entry name" value="PHOSPHATE TRANSPORTER"/>
    <property type="match status" value="1"/>
</dbReference>
<gene>
    <name evidence="12" type="ORF">FSB76_12200</name>
</gene>
<keyword evidence="6 11" id="KW-0812">Transmembrane</keyword>
<accession>A0A5B8W1A0</accession>
<evidence type="ECO:0000256" key="1">
    <source>
        <dbReference type="ARBA" id="ARBA00004651"/>
    </source>
</evidence>
<feature type="transmembrane region" description="Helical" evidence="11">
    <location>
        <begin position="449"/>
        <end position="473"/>
    </location>
</feature>
<keyword evidence="8 11" id="KW-1133">Transmembrane helix</keyword>
<keyword evidence="4" id="KW-1003">Cell membrane</keyword>
<evidence type="ECO:0000256" key="5">
    <source>
        <dbReference type="ARBA" id="ARBA00022592"/>
    </source>
</evidence>
<feature type="transmembrane region" description="Helical" evidence="11">
    <location>
        <begin position="20"/>
        <end position="40"/>
    </location>
</feature>
<feature type="transmembrane region" description="Helical" evidence="11">
    <location>
        <begin position="231"/>
        <end position="249"/>
    </location>
</feature>
<comment type="catalytic activity">
    <reaction evidence="10">
        <text>phosphate(in) + H(+)(in) = phosphate(out) + H(+)(out)</text>
        <dbReference type="Rhea" id="RHEA:29939"/>
        <dbReference type="ChEBI" id="CHEBI:15378"/>
        <dbReference type="ChEBI" id="CHEBI:43474"/>
    </reaction>
</comment>
<keyword evidence="13" id="KW-1185">Reference proteome</keyword>
<protein>
    <recommendedName>
        <fullName evidence="11">Phosphate transporter</fullName>
    </recommendedName>
</protein>
<evidence type="ECO:0000256" key="4">
    <source>
        <dbReference type="ARBA" id="ARBA00022475"/>
    </source>
</evidence>
<evidence type="ECO:0000256" key="6">
    <source>
        <dbReference type="ARBA" id="ARBA00022692"/>
    </source>
</evidence>
<comment type="similarity">
    <text evidence="2">Belongs to the inorganic phosphate transporter (PiT) (TC 2.A.20) family. Pit subfamily.</text>
</comment>
<organism evidence="12 13">
    <name type="scientific">Mucilaginibacter ginsenosidivorax</name>
    <dbReference type="NCBI Taxonomy" id="862126"/>
    <lineage>
        <taxon>Bacteria</taxon>
        <taxon>Pseudomonadati</taxon>
        <taxon>Bacteroidota</taxon>
        <taxon>Sphingobacteriia</taxon>
        <taxon>Sphingobacteriales</taxon>
        <taxon>Sphingobacteriaceae</taxon>
        <taxon>Mucilaginibacter</taxon>
    </lineage>
</organism>
<evidence type="ECO:0000256" key="7">
    <source>
        <dbReference type="ARBA" id="ARBA00022847"/>
    </source>
</evidence>
<keyword evidence="7" id="KW-0769">Symport</keyword>
<evidence type="ECO:0000256" key="9">
    <source>
        <dbReference type="ARBA" id="ARBA00023136"/>
    </source>
</evidence>
<dbReference type="Proteomes" id="UP000321362">
    <property type="component" value="Chromosome"/>
</dbReference>
<evidence type="ECO:0000313" key="12">
    <source>
        <dbReference type="EMBL" id="QEC76675.1"/>
    </source>
</evidence>
<feature type="transmembrane region" description="Helical" evidence="11">
    <location>
        <begin position="162"/>
        <end position="185"/>
    </location>
</feature>